<dbReference type="Pfam" id="PF01754">
    <property type="entry name" value="zf-A20"/>
    <property type="match status" value="1"/>
</dbReference>
<dbReference type="PROSITE" id="PS51036">
    <property type="entry name" value="ZF_A20"/>
    <property type="match status" value="1"/>
</dbReference>
<keyword evidence="3" id="KW-0862">Zinc</keyword>
<evidence type="ECO:0000313" key="6">
    <source>
        <dbReference type="EMBL" id="KAL0173426.1"/>
    </source>
</evidence>
<evidence type="ECO:0000256" key="3">
    <source>
        <dbReference type="ARBA" id="ARBA00022833"/>
    </source>
</evidence>
<feature type="domain" description="A20-type" evidence="5">
    <location>
        <begin position="13"/>
        <end position="47"/>
    </location>
</feature>
<keyword evidence="7" id="KW-1185">Reference proteome</keyword>
<feature type="region of interest" description="Disordered" evidence="4">
    <location>
        <begin position="68"/>
        <end position="105"/>
    </location>
</feature>
<dbReference type="EMBL" id="JAMKFB020000015">
    <property type="protein sequence ID" value="KAL0173426.1"/>
    <property type="molecule type" value="Genomic_DNA"/>
</dbReference>
<sequence length="105" mass="11873">MNSQVARRGISVQQSDLMCKRGCGFYGNAVWQGLCSKCWREENQCTRAKQIEDDRALAERLQREEEVAYASSREGVRSQTASSKTNSVPMVKRLFTSAPKTPARR</sequence>
<dbReference type="SUPFAM" id="SSF57716">
    <property type="entry name" value="Glucocorticoid receptor-like (DNA-binding domain)"/>
    <property type="match status" value="1"/>
</dbReference>
<comment type="caution">
    <text evidence="6">The sequence shown here is derived from an EMBL/GenBank/DDBJ whole genome shotgun (WGS) entry which is preliminary data.</text>
</comment>
<organism evidence="6 7">
    <name type="scientific">Cirrhinus mrigala</name>
    <name type="common">Mrigala</name>
    <dbReference type="NCBI Taxonomy" id="683832"/>
    <lineage>
        <taxon>Eukaryota</taxon>
        <taxon>Metazoa</taxon>
        <taxon>Chordata</taxon>
        <taxon>Craniata</taxon>
        <taxon>Vertebrata</taxon>
        <taxon>Euteleostomi</taxon>
        <taxon>Actinopterygii</taxon>
        <taxon>Neopterygii</taxon>
        <taxon>Teleostei</taxon>
        <taxon>Ostariophysi</taxon>
        <taxon>Cypriniformes</taxon>
        <taxon>Cyprinidae</taxon>
        <taxon>Labeoninae</taxon>
        <taxon>Labeonini</taxon>
        <taxon>Cirrhinus</taxon>
    </lineage>
</organism>
<dbReference type="InterPro" id="IPR002653">
    <property type="entry name" value="Znf_A20"/>
</dbReference>
<evidence type="ECO:0000256" key="1">
    <source>
        <dbReference type="ARBA" id="ARBA00022723"/>
    </source>
</evidence>
<evidence type="ECO:0000313" key="7">
    <source>
        <dbReference type="Proteomes" id="UP001529510"/>
    </source>
</evidence>
<evidence type="ECO:0000259" key="5">
    <source>
        <dbReference type="PROSITE" id="PS51036"/>
    </source>
</evidence>
<reference evidence="6 7" key="1">
    <citation type="submission" date="2024-05" db="EMBL/GenBank/DDBJ databases">
        <title>Genome sequencing and assembly of Indian major carp, Cirrhinus mrigala (Hamilton, 1822).</title>
        <authorList>
            <person name="Mohindra V."/>
            <person name="Chowdhury L.M."/>
            <person name="Lal K."/>
            <person name="Jena J.K."/>
        </authorList>
    </citation>
    <scope>NUCLEOTIDE SEQUENCE [LARGE SCALE GENOMIC DNA]</scope>
    <source>
        <strain evidence="6">CM1030</strain>
        <tissue evidence="6">Blood</tissue>
    </source>
</reference>
<accession>A0ABD0PIE6</accession>
<dbReference type="SMART" id="SM00259">
    <property type="entry name" value="ZnF_A20"/>
    <property type="match status" value="1"/>
</dbReference>
<evidence type="ECO:0000256" key="4">
    <source>
        <dbReference type="SAM" id="MobiDB-lite"/>
    </source>
</evidence>
<dbReference type="Gene3D" id="1.20.5.4770">
    <property type="match status" value="1"/>
</dbReference>
<dbReference type="Proteomes" id="UP001529510">
    <property type="component" value="Unassembled WGS sequence"/>
</dbReference>
<feature type="non-terminal residue" evidence="6">
    <location>
        <position position="105"/>
    </location>
</feature>
<evidence type="ECO:0000256" key="2">
    <source>
        <dbReference type="ARBA" id="ARBA00022771"/>
    </source>
</evidence>
<name>A0ABD0PIE6_CIRMR</name>
<feature type="compositionally biased region" description="Polar residues" evidence="4">
    <location>
        <begin position="77"/>
        <end position="88"/>
    </location>
</feature>
<dbReference type="AlphaFoldDB" id="A0ABD0PIE6"/>
<dbReference type="GO" id="GO:0008270">
    <property type="term" value="F:zinc ion binding"/>
    <property type="evidence" value="ECO:0007669"/>
    <property type="project" value="UniProtKB-KW"/>
</dbReference>
<keyword evidence="1" id="KW-0479">Metal-binding</keyword>
<gene>
    <name evidence="6" type="ORF">M9458_029394</name>
</gene>
<proteinExistence type="predicted"/>
<keyword evidence="2" id="KW-0863">Zinc-finger</keyword>
<protein>
    <recommendedName>
        <fullName evidence="5">A20-type domain-containing protein</fullName>
    </recommendedName>
</protein>